<evidence type="ECO:0000313" key="4">
    <source>
        <dbReference type="Proteomes" id="UP000297910"/>
    </source>
</evidence>
<evidence type="ECO:0000313" key="3">
    <source>
        <dbReference type="EMBL" id="TGO30546.1"/>
    </source>
</evidence>
<name>A0A4Z1G0K8_9HELO</name>
<proteinExistence type="predicted"/>
<dbReference type="EMBL" id="PQXI01000005">
    <property type="protein sequence ID" value="TGO30546.1"/>
    <property type="molecule type" value="Genomic_DNA"/>
</dbReference>
<evidence type="ECO:0000256" key="1">
    <source>
        <dbReference type="SAM" id="Coils"/>
    </source>
</evidence>
<protein>
    <recommendedName>
        <fullName evidence="5">Cell wall protein</fullName>
    </recommendedName>
</protein>
<comment type="caution">
    <text evidence="3">The sequence shown here is derived from an EMBL/GenBank/DDBJ whole genome shotgun (WGS) entry which is preliminary data.</text>
</comment>
<accession>A0A4Z1G0K8</accession>
<dbReference type="Proteomes" id="UP000297910">
    <property type="component" value="Unassembled WGS sequence"/>
</dbReference>
<organism evidence="3 4">
    <name type="scientific">Botrytis paeoniae</name>
    <dbReference type="NCBI Taxonomy" id="278948"/>
    <lineage>
        <taxon>Eukaryota</taxon>
        <taxon>Fungi</taxon>
        <taxon>Dikarya</taxon>
        <taxon>Ascomycota</taxon>
        <taxon>Pezizomycotina</taxon>
        <taxon>Leotiomycetes</taxon>
        <taxon>Helotiales</taxon>
        <taxon>Sclerotiniaceae</taxon>
        <taxon>Botrytis</taxon>
    </lineage>
</organism>
<dbReference type="AlphaFoldDB" id="A0A4Z1G0K8"/>
<reference evidence="3 4" key="1">
    <citation type="submission" date="2017-12" db="EMBL/GenBank/DDBJ databases">
        <title>Comparative genomics of Botrytis spp.</title>
        <authorList>
            <person name="Valero-Jimenez C.A."/>
            <person name="Tapia P."/>
            <person name="Veloso J."/>
            <person name="Silva-Moreno E."/>
            <person name="Staats M."/>
            <person name="Valdes J.H."/>
            <person name="Van Kan J.A.L."/>
        </authorList>
    </citation>
    <scope>NUCLEOTIDE SEQUENCE [LARGE SCALE GENOMIC DNA]</scope>
    <source>
        <strain evidence="3 4">Bp0003</strain>
    </source>
</reference>
<keyword evidence="1" id="KW-0175">Coiled coil</keyword>
<evidence type="ECO:0000256" key="2">
    <source>
        <dbReference type="SAM" id="SignalP"/>
    </source>
</evidence>
<sequence length="213" mass="21943">MQFSTVFLSLLAATAVVAKGNSTKPITDKSLCKEMNKLEKLVDQAQNTTKLASKTNNNQTKIDSIVAKASAAAVQLDAMQANTTLVSTCAVIDAAQTTKKQCNKMEDLQKTIDTASNSTKLAAKTKGNATKEAEYQAKATKAQTKLAEMTSNTTLVDACSALQTEKEAKQADTTTTSAATSSTTASGAAGLVNAKLGSLLGAGVLVAAGMSLL</sequence>
<feature type="signal peptide" evidence="2">
    <location>
        <begin position="1"/>
        <end position="18"/>
    </location>
</feature>
<feature type="chain" id="PRO_5021199137" description="Cell wall protein" evidence="2">
    <location>
        <begin position="19"/>
        <end position="213"/>
    </location>
</feature>
<feature type="coiled-coil region" evidence="1">
    <location>
        <begin position="28"/>
        <end position="58"/>
    </location>
</feature>
<keyword evidence="2" id="KW-0732">Signal</keyword>
<keyword evidence="4" id="KW-1185">Reference proteome</keyword>
<gene>
    <name evidence="3" type="ORF">BPAE_0005g00370</name>
</gene>
<evidence type="ECO:0008006" key="5">
    <source>
        <dbReference type="Google" id="ProtNLM"/>
    </source>
</evidence>